<feature type="region of interest" description="Disordered" evidence="1">
    <location>
        <begin position="1"/>
        <end position="64"/>
    </location>
</feature>
<feature type="compositionally biased region" description="Polar residues" evidence="1">
    <location>
        <begin position="1"/>
        <end position="20"/>
    </location>
</feature>
<feature type="compositionally biased region" description="Basic and acidic residues" evidence="1">
    <location>
        <begin position="21"/>
        <end position="41"/>
    </location>
</feature>
<feature type="non-terminal residue" evidence="2">
    <location>
        <position position="1"/>
    </location>
</feature>
<protein>
    <submittedName>
        <fullName evidence="2">Uncharacterized protein</fullName>
    </submittedName>
</protein>
<reference evidence="2" key="2">
    <citation type="journal article" date="2021" name="Genome Biol. Evol.">
        <title>Developing a high-quality reference genome for a parasitic bivalve with doubly uniparental inheritance (Bivalvia: Unionida).</title>
        <authorList>
            <person name="Smith C.H."/>
        </authorList>
    </citation>
    <scope>NUCLEOTIDE SEQUENCE</scope>
    <source>
        <strain evidence="2">CHS0354</strain>
        <tissue evidence="2">Mantle</tissue>
    </source>
</reference>
<reference evidence="2" key="1">
    <citation type="journal article" date="2021" name="Genome Biol. Evol.">
        <title>A High-Quality Reference Genome for a Parasitic Bivalve with Doubly Uniparental Inheritance (Bivalvia: Unionida).</title>
        <authorList>
            <person name="Smith C.H."/>
        </authorList>
    </citation>
    <scope>NUCLEOTIDE SEQUENCE</scope>
    <source>
        <strain evidence="2">CHS0354</strain>
    </source>
</reference>
<dbReference type="AlphaFoldDB" id="A0AAE0WGD8"/>
<evidence type="ECO:0000313" key="3">
    <source>
        <dbReference type="Proteomes" id="UP001195483"/>
    </source>
</evidence>
<organism evidence="2 3">
    <name type="scientific">Potamilus streckersoni</name>
    <dbReference type="NCBI Taxonomy" id="2493646"/>
    <lineage>
        <taxon>Eukaryota</taxon>
        <taxon>Metazoa</taxon>
        <taxon>Spiralia</taxon>
        <taxon>Lophotrochozoa</taxon>
        <taxon>Mollusca</taxon>
        <taxon>Bivalvia</taxon>
        <taxon>Autobranchia</taxon>
        <taxon>Heteroconchia</taxon>
        <taxon>Palaeoheterodonta</taxon>
        <taxon>Unionida</taxon>
        <taxon>Unionoidea</taxon>
        <taxon>Unionidae</taxon>
        <taxon>Ambleminae</taxon>
        <taxon>Lampsilini</taxon>
        <taxon>Potamilus</taxon>
    </lineage>
</organism>
<dbReference type="EMBL" id="JAEAOA010002016">
    <property type="protein sequence ID" value="KAK3611685.1"/>
    <property type="molecule type" value="Genomic_DNA"/>
</dbReference>
<comment type="caution">
    <text evidence="2">The sequence shown here is derived from an EMBL/GenBank/DDBJ whole genome shotgun (WGS) entry which is preliminary data.</text>
</comment>
<dbReference type="Proteomes" id="UP001195483">
    <property type="component" value="Unassembled WGS sequence"/>
</dbReference>
<accession>A0AAE0WGD8</accession>
<keyword evidence="3" id="KW-1185">Reference proteome</keyword>
<feature type="compositionally biased region" description="Acidic residues" evidence="1">
    <location>
        <begin position="42"/>
        <end position="52"/>
    </location>
</feature>
<proteinExistence type="predicted"/>
<gene>
    <name evidence="2" type="ORF">CHS0354_034348</name>
</gene>
<evidence type="ECO:0000256" key="1">
    <source>
        <dbReference type="SAM" id="MobiDB-lite"/>
    </source>
</evidence>
<sequence length="90" mass="10029">GSTLNTNGENDGKQTVTGNDKNNDSEKDEHDLDKDDDHDIEMNGDENTDTDTDTEKVRKKGRRRSAVINDITESIMDETEGVIPPLPKKN</sequence>
<evidence type="ECO:0000313" key="2">
    <source>
        <dbReference type="EMBL" id="KAK3611685.1"/>
    </source>
</evidence>
<name>A0AAE0WGD8_9BIVA</name>
<reference evidence="2" key="3">
    <citation type="submission" date="2023-05" db="EMBL/GenBank/DDBJ databases">
        <authorList>
            <person name="Smith C.H."/>
        </authorList>
    </citation>
    <scope>NUCLEOTIDE SEQUENCE</scope>
    <source>
        <strain evidence="2">CHS0354</strain>
        <tissue evidence="2">Mantle</tissue>
    </source>
</reference>